<dbReference type="AlphaFoldDB" id="A0A1C4XDW7"/>
<feature type="transmembrane region" description="Helical" evidence="19">
    <location>
        <begin position="106"/>
        <end position="131"/>
    </location>
</feature>
<evidence type="ECO:0000256" key="14">
    <source>
        <dbReference type="ARBA" id="ARBA00023136"/>
    </source>
</evidence>
<dbReference type="Gene3D" id="2.60.40.420">
    <property type="entry name" value="Cupredoxins - blue copper proteins"/>
    <property type="match status" value="1"/>
</dbReference>
<keyword evidence="23" id="KW-1185">Reference proteome</keyword>
<dbReference type="InterPro" id="IPR014222">
    <property type="entry name" value="Cyt_c_oxidase_su2"/>
</dbReference>
<feature type="transmembrane region" description="Helical" evidence="19">
    <location>
        <begin position="69"/>
        <end position="86"/>
    </location>
</feature>
<evidence type="ECO:0000256" key="5">
    <source>
        <dbReference type="ARBA" id="ARBA00022617"/>
    </source>
</evidence>
<protein>
    <recommendedName>
        <fullName evidence="3">cytochrome-c oxidase</fullName>
        <ecNumber evidence="3">7.1.1.9</ecNumber>
    </recommendedName>
    <alternativeName>
        <fullName evidence="16">Cytochrome aa3 subunit 2</fullName>
    </alternativeName>
</protein>
<dbReference type="Pfam" id="PF00116">
    <property type="entry name" value="COX2"/>
    <property type="match status" value="1"/>
</dbReference>
<evidence type="ECO:0000256" key="18">
    <source>
        <dbReference type="PROSITE-ProRule" id="PRU00433"/>
    </source>
</evidence>
<keyword evidence="6" id="KW-0679">Respiratory chain</keyword>
<dbReference type="PROSITE" id="PS51007">
    <property type="entry name" value="CYTC"/>
    <property type="match status" value="1"/>
</dbReference>
<dbReference type="InterPro" id="IPR008972">
    <property type="entry name" value="Cupredoxin"/>
</dbReference>
<feature type="domain" description="Cytochrome oxidase subunit II copper A binding" evidence="20">
    <location>
        <begin position="179"/>
        <end position="291"/>
    </location>
</feature>
<keyword evidence="12 18" id="KW-0408">Iron</keyword>
<dbReference type="Pfam" id="PF00034">
    <property type="entry name" value="Cytochrom_C"/>
    <property type="match status" value="1"/>
</dbReference>
<dbReference type="InterPro" id="IPR001505">
    <property type="entry name" value="Copper_CuA"/>
</dbReference>
<dbReference type="GO" id="GO:0005507">
    <property type="term" value="F:copper ion binding"/>
    <property type="evidence" value="ECO:0007669"/>
    <property type="project" value="InterPro"/>
</dbReference>
<dbReference type="NCBIfam" id="TIGR02866">
    <property type="entry name" value="CoxB"/>
    <property type="match status" value="1"/>
</dbReference>
<feature type="transmembrane region" description="Helical" evidence="19">
    <location>
        <begin position="143"/>
        <end position="165"/>
    </location>
</feature>
<comment type="similarity">
    <text evidence="2">Belongs to the cytochrome c oxidase subunit 2 family.</text>
</comment>
<keyword evidence="13" id="KW-0186">Copper</keyword>
<dbReference type="SUPFAM" id="SSF49503">
    <property type="entry name" value="Cupredoxins"/>
    <property type="match status" value="1"/>
</dbReference>
<keyword evidence="4" id="KW-0813">Transport</keyword>
<keyword evidence="11 19" id="KW-1133">Transmembrane helix</keyword>
<evidence type="ECO:0000259" key="20">
    <source>
        <dbReference type="PROSITE" id="PS50857"/>
    </source>
</evidence>
<dbReference type="GO" id="GO:0016020">
    <property type="term" value="C:membrane"/>
    <property type="evidence" value="ECO:0007669"/>
    <property type="project" value="UniProtKB-SubCell"/>
</dbReference>
<dbReference type="GO" id="GO:0042773">
    <property type="term" value="P:ATP synthesis coupled electron transport"/>
    <property type="evidence" value="ECO:0007669"/>
    <property type="project" value="TreeGrafter"/>
</dbReference>
<dbReference type="EC" id="7.1.1.9" evidence="3"/>
<comment type="function">
    <text evidence="15">Subunits I and II form the functional core of the enzyme complex. Electrons originating in cytochrome c are transferred via heme a and Cu(A) to the binuclear center formed by heme a3 and Cu(B).</text>
</comment>
<name>A0A1C4XDW7_9ACTN</name>
<evidence type="ECO:0000256" key="4">
    <source>
        <dbReference type="ARBA" id="ARBA00022448"/>
    </source>
</evidence>
<evidence type="ECO:0000256" key="10">
    <source>
        <dbReference type="ARBA" id="ARBA00022982"/>
    </source>
</evidence>
<dbReference type="GO" id="GO:0016491">
    <property type="term" value="F:oxidoreductase activity"/>
    <property type="evidence" value="ECO:0007669"/>
    <property type="project" value="InterPro"/>
</dbReference>
<comment type="subcellular location">
    <subcellularLocation>
        <location evidence="1">Membrane</location>
        <topology evidence="1">Multi-pass membrane protein</topology>
    </subcellularLocation>
</comment>
<dbReference type="InterPro" id="IPR002429">
    <property type="entry name" value="CcO_II-like_C"/>
</dbReference>
<dbReference type="PANTHER" id="PTHR22888">
    <property type="entry name" value="CYTOCHROME C OXIDASE, SUBUNIT II"/>
    <property type="match status" value="1"/>
</dbReference>
<dbReference type="InterPro" id="IPR036257">
    <property type="entry name" value="Cyt_c_oxidase_su2_TM_sf"/>
</dbReference>
<evidence type="ECO:0000256" key="2">
    <source>
        <dbReference type="ARBA" id="ARBA00007866"/>
    </source>
</evidence>
<keyword evidence="9" id="KW-1278">Translocase</keyword>
<comment type="catalytic activity">
    <reaction evidence="17">
        <text>4 Fe(II)-[cytochrome c] + O2 + 8 H(+)(in) = 4 Fe(III)-[cytochrome c] + 2 H2O + 4 H(+)(out)</text>
        <dbReference type="Rhea" id="RHEA:11436"/>
        <dbReference type="Rhea" id="RHEA-COMP:10350"/>
        <dbReference type="Rhea" id="RHEA-COMP:14399"/>
        <dbReference type="ChEBI" id="CHEBI:15377"/>
        <dbReference type="ChEBI" id="CHEBI:15378"/>
        <dbReference type="ChEBI" id="CHEBI:15379"/>
        <dbReference type="ChEBI" id="CHEBI:29033"/>
        <dbReference type="ChEBI" id="CHEBI:29034"/>
        <dbReference type="EC" id="7.1.1.9"/>
    </reaction>
</comment>
<dbReference type="InterPro" id="IPR009056">
    <property type="entry name" value="Cyt_c-like_dom"/>
</dbReference>
<dbReference type="SUPFAM" id="SSF46626">
    <property type="entry name" value="Cytochrome c"/>
    <property type="match status" value="1"/>
</dbReference>
<evidence type="ECO:0000256" key="1">
    <source>
        <dbReference type="ARBA" id="ARBA00004141"/>
    </source>
</evidence>
<evidence type="ECO:0000256" key="6">
    <source>
        <dbReference type="ARBA" id="ARBA00022660"/>
    </source>
</evidence>
<keyword evidence="8 18" id="KW-0479">Metal-binding</keyword>
<dbReference type="Proteomes" id="UP000198243">
    <property type="component" value="Chromosome I"/>
</dbReference>
<proteinExistence type="inferred from homology"/>
<evidence type="ECO:0000256" key="8">
    <source>
        <dbReference type="ARBA" id="ARBA00022723"/>
    </source>
</evidence>
<dbReference type="InterPro" id="IPR034236">
    <property type="entry name" value="CuRO_CcO_Caa3_II"/>
</dbReference>
<evidence type="ECO:0000256" key="19">
    <source>
        <dbReference type="SAM" id="Phobius"/>
    </source>
</evidence>
<evidence type="ECO:0000256" key="11">
    <source>
        <dbReference type="ARBA" id="ARBA00022989"/>
    </source>
</evidence>
<feature type="domain" description="Cytochrome c" evidence="21">
    <location>
        <begin position="302"/>
        <end position="393"/>
    </location>
</feature>
<evidence type="ECO:0000259" key="21">
    <source>
        <dbReference type="PROSITE" id="PS51007"/>
    </source>
</evidence>
<dbReference type="PROSITE" id="PS50857">
    <property type="entry name" value="COX2_CUA"/>
    <property type="match status" value="1"/>
</dbReference>
<accession>A0A1C4XDW7</accession>
<sequence>MISLSAPPGRLRIELRYHHKSVQSHLSGYQPQTGMNGVRKGLVSLSVDTTAGMTMSAARPAGRRRQPRPLPVLTALCGLALLAGCGGDPPSVLNPAGTGAARVANLWWLLFWISLAVVAEVMALLIWALVFRRGNVRVRHGQPLRFVAIAGAGLPFVILVAVYGVGLRDLAALAVDPDPDAPTVEVTGHKWWWEVRYPGASGATANEIHIPVGERVKVRLRTDDVLHSFWVPQLMPKTDLIAGETRETWLRAERAGRYRGQCAEYCGTQHAHMAFLVVAEPRTDFDAWLTRLNAPARQPRTEAERRGQQAFVQGTCAACHAVRGTGAQGQVGPDLSNVGSRWSLGAGAVPNDAGHLGGWIVNSQTVKPGNAMPPQPVGAAVLPDLITYLRSLD</sequence>
<evidence type="ECO:0000256" key="16">
    <source>
        <dbReference type="ARBA" id="ARBA00031399"/>
    </source>
</evidence>
<keyword evidence="5 18" id="KW-0349">Heme</keyword>
<evidence type="ECO:0000313" key="22">
    <source>
        <dbReference type="EMBL" id="SCF06666.1"/>
    </source>
</evidence>
<evidence type="ECO:0000256" key="9">
    <source>
        <dbReference type="ARBA" id="ARBA00022967"/>
    </source>
</evidence>
<dbReference type="PROSITE" id="PS00078">
    <property type="entry name" value="COX2"/>
    <property type="match status" value="1"/>
</dbReference>
<keyword evidence="7 19" id="KW-0812">Transmembrane</keyword>
<keyword evidence="14 19" id="KW-0472">Membrane</keyword>
<dbReference type="CDD" id="cd04213">
    <property type="entry name" value="CuRO_CcO_Caa3_II"/>
    <property type="match status" value="1"/>
</dbReference>
<gene>
    <name evidence="22" type="ORF">GA0070607_5117</name>
</gene>
<dbReference type="EMBL" id="LT607412">
    <property type="protein sequence ID" value="SCF06666.1"/>
    <property type="molecule type" value="Genomic_DNA"/>
</dbReference>
<dbReference type="GO" id="GO:0004129">
    <property type="term" value="F:cytochrome-c oxidase activity"/>
    <property type="evidence" value="ECO:0007669"/>
    <property type="project" value="UniProtKB-EC"/>
</dbReference>
<reference evidence="23" key="1">
    <citation type="submission" date="2016-06" db="EMBL/GenBank/DDBJ databases">
        <authorList>
            <person name="Varghese N."/>
            <person name="Submissions Spin"/>
        </authorList>
    </citation>
    <scope>NUCLEOTIDE SEQUENCE [LARGE SCALE GENOMIC DNA]</scope>
    <source>
        <strain evidence="23">DSM 44875</strain>
    </source>
</reference>
<evidence type="ECO:0000256" key="13">
    <source>
        <dbReference type="ARBA" id="ARBA00023008"/>
    </source>
</evidence>
<evidence type="ECO:0000256" key="7">
    <source>
        <dbReference type="ARBA" id="ARBA00022692"/>
    </source>
</evidence>
<evidence type="ECO:0000313" key="23">
    <source>
        <dbReference type="Proteomes" id="UP000198243"/>
    </source>
</evidence>
<dbReference type="InterPro" id="IPR036909">
    <property type="entry name" value="Cyt_c-like_dom_sf"/>
</dbReference>
<keyword evidence="10" id="KW-0249">Electron transport</keyword>
<organism evidence="22 23">
    <name type="scientific">Micromonospora coriariae</name>
    <dbReference type="NCBI Taxonomy" id="285665"/>
    <lineage>
        <taxon>Bacteria</taxon>
        <taxon>Bacillati</taxon>
        <taxon>Actinomycetota</taxon>
        <taxon>Actinomycetes</taxon>
        <taxon>Micromonosporales</taxon>
        <taxon>Micromonosporaceae</taxon>
        <taxon>Micromonospora</taxon>
    </lineage>
</organism>
<evidence type="ECO:0000256" key="3">
    <source>
        <dbReference type="ARBA" id="ARBA00012949"/>
    </source>
</evidence>
<dbReference type="GO" id="GO:0020037">
    <property type="term" value="F:heme binding"/>
    <property type="evidence" value="ECO:0007669"/>
    <property type="project" value="InterPro"/>
</dbReference>
<evidence type="ECO:0000256" key="17">
    <source>
        <dbReference type="ARBA" id="ARBA00047816"/>
    </source>
</evidence>
<dbReference type="PANTHER" id="PTHR22888:SF9">
    <property type="entry name" value="CYTOCHROME C OXIDASE SUBUNIT 2"/>
    <property type="match status" value="1"/>
</dbReference>
<dbReference type="InterPro" id="IPR045187">
    <property type="entry name" value="CcO_II"/>
</dbReference>
<evidence type="ECO:0000256" key="12">
    <source>
        <dbReference type="ARBA" id="ARBA00023004"/>
    </source>
</evidence>
<evidence type="ECO:0000256" key="15">
    <source>
        <dbReference type="ARBA" id="ARBA00024688"/>
    </source>
</evidence>
<dbReference type="Gene3D" id="1.10.287.90">
    <property type="match status" value="1"/>
</dbReference>